<feature type="signal peptide" evidence="1">
    <location>
        <begin position="1"/>
        <end position="17"/>
    </location>
</feature>
<dbReference type="Proteomes" id="UP000230423">
    <property type="component" value="Unassembled WGS sequence"/>
</dbReference>
<keyword evidence="1" id="KW-0732">Signal</keyword>
<keyword evidence="3" id="KW-1185">Reference proteome</keyword>
<evidence type="ECO:0008006" key="4">
    <source>
        <dbReference type="Google" id="ProtNLM"/>
    </source>
</evidence>
<protein>
    <recommendedName>
        <fullName evidence="4">SCP domain-containing protein</fullName>
    </recommendedName>
</protein>
<evidence type="ECO:0000313" key="3">
    <source>
        <dbReference type="Proteomes" id="UP000230423"/>
    </source>
</evidence>
<dbReference type="OrthoDB" id="10369733at2759"/>
<reference evidence="2 3" key="1">
    <citation type="submission" date="2015-09" db="EMBL/GenBank/DDBJ databases">
        <title>Draft genome of the parasitic nematode Teladorsagia circumcincta isolate WARC Sus (inbred).</title>
        <authorList>
            <person name="Mitreva M."/>
        </authorList>
    </citation>
    <scope>NUCLEOTIDE SEQUENCE [LARGE SCALE GENOMIC DNA]</scope>
    <source>
        <strain evidence="2 3">S</strain>
    </source>
</reference>
<proteinExistence type="predicted"/>
<name>A0A2G9V5Z5_TELCI</name>
<dbReference type="EMBL" id="KZ344985">
    <property type="protein sequence ID" value="PIO77826.1"/>
    <property type="molecule type" value="Genomic_DNA"/>
</dbReference>
<organism evidence="2 3">
    <name type="scientific">Teladorsagia circumcincta</name>
    <name type="common">Brown stomach worm</name>
    <name type="synonym">Ostertagia circumcincta</name>
    <dbReference type="NCBI Taxonomy" id="45464"/>
    <lineage>
        <taxon>Eukaryota</taxon>
        <taxon>Metazoa</taxon>
        <taxon>Ecdysozoa</taxon>
        <taxon>Nematoda</taxon>
        <taxon>Chromadorea</taxon>
        <taxon>Rhabditida</taxon>
        <taxon>Rhabditina</taxon>
        <taxon>Rhabditomorpha</taxon>
        <taxon>Strongyloidea</taxon>
        <taxon>Trichostrongylidae</taxon>
        <taxon>Teladorsagia</taxon>
    </lineage>
</organism>
<gene>
    <name evidence="2" type="ORF">TELCIR_00005</name>
</gene>
<sequence>MWFILVVMVFFPADAKSDEQSQEEYILPGWMETVFKRLHKPYNAFLRWDGALAAEALEEAMSTFRAEDIDLRIRAQREFSTEENRTLRPTSMVTMTLKSYLLENAQKLKRLPEGTNYGCGGIFNTKGGDNLMSVTCLYYYFFL</sequence>
<dbReference type="AlphaFoldDB" id="A0A2G9V5Z5"/>
<accession>A0A2G9V5Z5</accession>
<evidence type="ECO:0000313" key="2">
    <source>
        <dbReference type="EMBL" id="PIO77826.1"/>
    </source>
</evidence>
<feature type="chain" id="PRO_5013722146" description="SCP domain-containing protein" evidence="1">
    <location>
        <begin position="18"/>
        <end position="143"/>
    </location>
</feature>
<evidence type="ECO:0000256" key="1">
    <source>
        <dbReference type="SAM" id="SignalP"/>
    </source>
</evidence>